<evidence type="ECO:0000259" key="11">
    <source>
        <dbReference type="Pfam" id="PF01425"/>
    </source>
</evidence>
<dbReference type="AlphaFoldDB" id="A0A2X3B0U8"/>
<keyword evidence="12" id="KW-0808">Transferase</keyword>
<dbReference type="InterPro" id="IPR000120">
    <property type="entry name" value="Amidase"/>
</dbReference>
<dbReference type="GO" id="GO:0016787">
    <property type="term" value="F:hydrolase activity"/>
    <property type="evidence" value="ECO:0007669"/>
    <property type="project" value="UniProtKB-KW"/>
</dbReference>
<dbReference type="InterPro" id="IPR036928">
    <property type="entry name" value="AS_sf"/>
</dbReference>
<accession>A0A2X3B0U8</accession>
<dbReference type="GO" id="GO:0016740">
    <property type="term" value="F:transferase activity"/>
    <property type="evidence" value="ECO:0007669"/>
    <property type="project" value="UniProtKB-KW"/>
</dbReference>
<comment type="catalytic activity">
    <reaction evidence="9 10">
        <text>L-glutamyl-tRNA(Gln) + L-glutamine + ATP + H2O = L-glutaminyl-tRNA(Gln) + L-glutamate + ADP + phosphate + H(+)</text>
        <dbReference type="Rhea" id="RHEA:17521"/>
        <dbReference type="Rhea" id="RHEA-COMP:9681"/>
        <dbReference type="Rhea" id="RHEA-COMP:9684"/>
        <dbReference type="ChEBI" id="CHEBI:15377"/>
        <dbReference type="ChEBI" id="CHEBI:15378"/>
        <dbReference type="ChEBI" id="CHEBI:29985"/>
        <dbReference type="ChEBI" id="CHEBI:30616"/>
        <dbReference type="ChEBI" id="CHEBI:43474"/>
        <dbReference type="ChEBI" id="CHEBI:58359"/>
        <dbReference type="ChEBI" id="CHEBI:78520"/>
        <dbReference type="ChEBI" id="CHEBI:78521"/>
        <dbReference type="ChEBI" id="CHEBI:456216"/>
        <dbReference type="EC" id="6.3.5.7"/>
    </reaction>
</comment>
<evidence type="ECO:0000256" key="6">
    <source>
        <dbReference type="ARBA" id="ARBA00022741"/>
    </source>
</evidence>
<evidence type="ECO:0000313" key="13">
    <source>
        <dbReference type="Proteomes" id="UP000250166"/>
    </source>
</evidence>
<dbReference type="EC" id="6.3.5.7" evidence="3 10"/>
<evidence type="ECO:0000256" key="5">
    <source>
        <dbReference type="ARBA" id="ARBA00022598"/>
    </source>
</evidence>
<dbReference type="HAMAP" id="MF_00120">
    <property type="entry name" value="GatA"/>
    <property type="match status" value="1"/>
</dbReference>
<dbReference type="RefSeq" id="WP_112058703.1">
    <property type="nucleotide sequence ID" value="NZ_UAWL01000006.1"/>
</dbReference>
<dbReference type="GO" id="GO:0050567">
    <property type="term" value="F:glutaminyl-tRNA synthase (glutamine-hydrolyzing) activity"/>
    <property type="evidence" value="ECO:0007669"/>
    <property type="project" value="UniProtKB-UniRule"/>
</dbReference>
<comment type="similarity">
    <text evidence="1 10">Belongs to the amidase family. GatA subfamily.</text>
</comment>
<dbReference type="Pfam" id="PF01425">
    <property type="entry name" value="Amidase"/>
    <property type="match status" value="1"/>
</dbReference>
<feature type="active site" description="Charge relay system" evidence="10">
    <location>
        <position position="126"/>
    </location>
</feature>
<evidence type="ECO:0000256" key="9">
    <source>
        <dbReference type="ARBA" id="ARBA00047407"/>
    </source>
</evidence>
<dbReference type="PANTHER" id="PTHR11895:SF151">
    <property type="entry name" value="GLUTAMYL-TRNA(GLN) AMIDOTRANSFERASE SUBUNIT A"/>
    <property type="match status" value="1"/>
</dbReference>
<dbReference type="InterPro" id="IPR023631">
    <property type="entry name" value="Amidase_dom"/>
</dbReference>
<comment type="subunit">
    <text evidence="2 10">Heterotrimer of A, B and C subunits.</text>
</comment>
<evidence type="ECO:0000256" key="2">
    <source>
        <dbReference type="ARBA" id="ARBA00011123"/>
    </source>
</evidence>
<evidence type="ECO:0000256" key="4">
    <source>
        <dbReference type="ARBA" id="ARBA00014428"/>
    </source>
</evidence>
<dbReference type="PANTHER" id="PTHR11895">
    <property type="entry name" value="TRANSAMIDASE"/>
    <property type="match status" value="1"/>
</dbReference>
<dbReference type="GO" id="GO:0006412">
    <property type="term" value="P:translation"/>
    <property type="evidence" value="ECO:0007669"/>
    <property type="project" value="UniProtKB-UniRule"/>
</dbReference>
<dbReference type="EMBL" id="UAWL01000006">
    <property type="protein sequence ID" value="SQB98808.1"/>
    <property type="molecule type" value="Genomic_DNA"/>
</dbReference>
<keyword evidence="12" id="KW-0378">Hydrolase</keyword>
<sequence length="446" mass="48663">MVTLKEALLLPKQEQNALKAIIQNKAQQNIELNAYIDFSDDKYEGVPILIKDNINVKDWQITCASKILQGYIAPYNANVIERLRANGMSAFGRANMDEFAMGSTTESSCYGRTKNPKNSACVPGGSSGGSAAAVAGGLAIAALGSDTGGSIRQPAGYCGCVGLKPTYGRVSRYGLIAYSSSLDQIGPITQNVEDCAILFDMISGADKKDSTCANLKPSETFKKLDRERGFKIGVLRDFLKDASPTIAKAYEDTIKILEANGHEIIPKKMIDTSFHISTYYILCTAEASSNLARFDGIRFGHRIEGKNLKDVYINTRTNGFGNEVKNRILLGSFVLSSGYYDAYYLKAQKMRTLIKQQYEEIFSDVDLILCPVAPNVAPKFRSSQSPLEMYLSDIYTIGANLAGLPAICLPVGESKEGLPIGMQLIGRAFEEQNILDAAFGLEYQLQ</sequence>
<dbReference type="Gene3D" id="3.90.1300.10">
    <property type="entry name" value="Amidase signature (AS) domain"/>
    <property type="match status" value="1"/>
</dbReference>
<protein>
    <recommendedName>
        <fullName evidence="4 10">Glutamyl-tRNA(Gln) amidotransferase subunit A</fullName>
        <shortName evidence="10">Glu-ADT subunit A</shortName>
        <ecNumber evidence="3 10">6.3.5.7</ecNumber>
    </recommendedName>
</protein>
<keyword evidence="8 10" id="KW-0648">Protein biosynthesis</keyword>
<name>A0A2X3B0U8_9HELI</name>
<keyword evidence="5 10" id="KW-0436">Ligase</keyword>
<dbReference type="InterPro" id="IPR020556">
    <property type="entry name" value="Amidase_CS"/>
</dbReference>
<feature type="active site" description="Charge relay system" evidence="10">
    <location>
        <position position="51"/>
    </location>
</feature>
<keyword evidence="6 10" id="KW-0547">Nucleotide-binding</keyword>
<reference evidence="12 13" key="1">
    <citation type="submission" date="2018-06" db="EMBL/GenBank/DDBJ databases">
        <authorList>
            <consortium name="Pathogen Informatics"/>
            <person name="Doyle S."/>
        </authorList>
    </citation>
    <scope>NUCLEOTIDE SEQUENCE [LARGE SCALE GENOMIC DNA]</scope>
    <source>
        <strain evidence="12 13">NCTC13102</strain>
    </source>
</reference>
<dbReference type="PROSITE" id="PS00571">
    <property type="entry name" value="AMIDASES"/>
    <property type="match status" value="1"/>
</dbReference>
<evidence type="ECO:0000256" key="3">
    <source>
        <dbReference type="ARBA" id="ARBA00012739"/>
    </source>
</evidence>
<feature type="active site" description="Acyl-ester intermediate" evidence="10">
    <location>
        <position position="150"/>
    </location>
</feature>
<feature type="domain" description="Amidase" evidence="11">
    <location>
        <begin position="20"/>
        <end position="435"/>
    </location>
</feature>
<evidence type="ECO:0000256" key="8">
    <source>
        <dbReference type="ARBA" id="ARBA00022917"/>
    </source>
</evidence>
<keyword evidence="7 10" id="KW-0067">ATP-binding</keyword>
<dbReference type="GO" id="GO:0030956">
    <property type="term" value="C:glutamyl-tRNA(Gln) amidotransferase complex"/>
    <property type="evidence" value="ECO:0007669"/>
    <property type="project" value="InterPro"/>
</dbReference>
<dbReference type="GO" id="GO:0005524">
    <property type="term" value="F:ATP binding"/>
    <property type="evidence" value="ECO:0007669"/>
    <property type="project" value="UniProtKB-KW"/>
</dbReference>
<dbReference type="NCBIfam" id="TIGR00132">
    <property type="entry name" value="gatA"/>
    <property type="match status" value="1"/>
</dbReference>
<proteinExistence type="inferred from homology"/>
<organism evidence="12 13">
    <name type="scientific">Helicobacter fennelliae</name>
    <dbReference type="NCBI Taxonomy" id="215"/>
    <lineage>
        <taxon>Bacteria</taxon>
        <taxon>Pseudomonadati</taxon>
        <taxon>Campylobacterota</taxon>
        <taxon>Epsilonproteobacteria</taxon>
        <taxon>Campylobacterales</taxon>
        <taxon>Helicobacteraceae</taxon>
        <taxon>Helicobacter</taxon>
    </lineage>
</organism>
<evidence type="ECO:0000256" key="1">
    <source>
        <dbReference type="ARBA" id="ARBA00008069"/>
    </source>
</evidence>
<evidence type="ECO:0000256" key="10">
    <source>
        <dbReference type="HAMAP-Rule" id="MF_00120"/>
    </source>
</evidence>
<evidence type="ECO:0000313" key="12">
    <source>
        <dbReference type="EMBL" id="SQB98808.1"/>
    </source>
</evidence>
<gene>
    <name evidence="10 12" type="primary">gatA</name>
    <name evidence="12" type="ORF">NCTC13102_01275</name>
</gene>
<evidence type="ECO:0000256" key="7">
    <source>
        <dbReference type="ARBA" id="ARBA00022840"/>
    </source>
</evidence>
<dbReference type="SUPFAM" id="SSF75304">
    <property type="entry name" value="Amidase signature (AS) enzymes"/>
    <property type="match status" value="1"/>
</dbReference>
<dbReference type="InterPro" id="IPR004412">
    <property type="entry name" value="GatA"/>
</dbReference>
<comment type="function">
    <text evidence="10">Allows the formation of correctly charged Gln-tRNA(Gln) through the transamidation of misacylated Glu-tRNA(Gln) in organisms which lack glutaminyl-tRNA synthetase. The reaction takes place in the presence of glutamine and ATP through an activated gamma-phospho-Glu-tRNA(Gln).</text>
</comment>
<dbReference type="Proteomes" id="UP000250166">
    <property type="component" value="Unassembled WGS sequence"/>
</dbReference>